<name>A0AAW1D139_9HEMI</name>
<keyword evidence="7 10" id="KW-0472">Membrane</keyword>
<evidence type="ECO:0000256" key="10">
    <source>
        <dbReference type="SAM" id="Phobius"/>
    </source>
</evidence>
<sequence length="208" mass="23992">MNELWSYVAGNIYISCVSLSAVFCYGAFSVLQFLVTFQMSAYLRVLQNRIETNGPRDKQIYYHHKTIIELLNEYNVLFSGVMYQEVVTASLQPCGYGYAIIKAIKSKDTAAFDLVYKILVSTSGPFIMCACGEEINQQVEKLHESSYSCKWYEEEPKVRRDIFTMMLITTRPITVNYRLFIAFNLPCFATISKGFYSYLTMIINFDEN</sequence>
<keyword evidence="5" id="KW-0552">Olfaction</keyword>
<keyword evidence="12" id="KW-1185">Reference proteome</keyword>
<accession>A0AAW1D139</accession>
<evidence type="ECO:0000256" key="9">
    <source>
        <dbReference type="ARBA" id="ARBA00023224"/>
    </source>
</evidence>
<evidence type="ECO:0000313" key="11">
    <source>
        <dbReference type="EMBL" id="KAK9503500.1"/>
    </source>
</evidence>
<dbReference type="GO" id="GO:0005549">
    <property type="term" value="F:odorant binding"/>
    <property type="evidence" value="ECO:0007669"/>
    <property type="project" value="InterPro"/>
</dbReference>
<comment type="caution">
    <text evidence="11">The sequence shown here is derived from an EMBL/GenBank/DDBJ whole genome shotgun (WGS) entry which is preliminary data.</text>
</comment>
<keyword evidence="4 10" id="KW-0812">Transmembrane</keyword>
<keyword evidence="3" id="KW-0716">Sensory transduction</keyword>
<evidence type="ECO:0000256" key="8">
    <source>
        <dbReference type="ARBA" id="ARBA00023170"/>
    </source>
</evidence>
<keyword evidence="9" id="KW-0807">Transducer</keyword>
<evidence type="ECO:0000256" key="5">
    <source>
        <dbReference type="ARBA" id="ARBA00022725"/>
    </source>
</evidence>
<dbReference type="PANTHER" id="PTHR21137:SF35">
    <property type="entry name" value="ODORANT RECEPTOR 19A-RELATED"/>
    <property type="match status" value="1"/>
</dbReference>
<proteinExistence type="predicted"/>
<dbReference type="InterPro" id="IPR004117">
    <property type="entry name" value="7tm6_olfct_rcpt"/>
</dbReference>
<dbReference type="PANTHER" id="PTHR21137">
    <property type="entry name" value="ODORANT RECEPTOR"/>
    <property type="match status" value="1"/>
</dbReference>
<keyword evidence="2" id="KW-1003">Cell membrane</keyword>
<evidence type="ECO:0000256" key="1">
    <source>
        <dbReference type="ARBA" id="ARBA00004651"/>
    </source>
</evidence>
<evidence type="ECO:0000256" key="3">
    <source>
        <dbReference type="ARBA" id="ARBA00022606"/>
    </source>
</evidence>
<dbReference type="Proteomes" id="UP001461498">
    <property type="component" value="Unassembled WGS sequence"/>
</dbReference>
<evidence type="ECO:0000313" key="12">
    <source>
        <dbReference type="Proteomes" id="UP001461498"/>
    </source>
</evidence>
<evidence type="ECO:0000256" key="2">
    <source>
        <dbReference type="ARBA" id="ARBA00022475"/>
    </source>
</evidence>
<comment type="subcellular location">
    <subcellularLocation>
        <location evidence="1">Cell membrane</location>
        <topology evidence="1">Multi-pass membrane protein</topology>
    </subcellularLocation>
</comment>
<evidence type="ECO:0000256" key="4">
    <source>
        <dbReference type="ARBA" id="ARBA00022692"/>
    </source>
</evidence>
<keyword evidence="8" id="KW-0675">Receptor</keyword>
<dbReference type="GO" id="GO:0005886">
    <property type="term" value="C:plasma membrane"/>
    <property type="evidence" value="ECO:0007669"/>
    <property type="project" value="UniProtKB-SubCell"/>
</dbReference>
<dbReference type="GO" id="GO:0004984">
    <property type="term" value="F:olfactory receptor activity"/>
    <property type="evidence" value="ECO:0007669"/>
    <property type="project" value="InterPro"/>
</dbReference>
<evidence type="ECO:0000256" key="7">
    <source>
        <dbReference type="ARBA" id="ARBA00023136"/>
    </source>
</evidence>
<protein>
    <submittedName>
        <fullName evidence="11">Uncharacterized protein</fullName>
    </submittedName>
</protein>
<dbReference type="Pfam" id="PF02949">
    <property type="entry name" value="7tm_6"/>
    <property type="match status" value="1"/>
</dbReference>
<dbReference type="AlphaFoldDB" id="A0AAW1D139"/>
<reference evidence="11 12" key="1">
    <citation type="submission" date="2022-12" db="EMBL/GenBank/DDBJ databases">
        <title>Chromosome-level genome assembly of true bugs.</title>
        <authorList>
            <person name="Ma L."/>
            <person name="Li H."/>
        </authorList>
    </citation>
    <scope>NUCLEOTIDE SEQUENCE [LARGE SCALE GENOMIC DNA]</scope>
    <source>
        <strain evidence="11">Lab_2022b</strain>
    </source>
</reference>
<gene>
    <name evidence="11" type="ORF">O3M35_010045</name>
</gene>
<organism evidence="11 12">
    <name type="scientific">Rhynocoris fuscipes</name>
    <dbReference type="NCBI Taxonomy" id="488301"/>
    <lineage>
        <taxon>Eukaryota</taxon>
        <taxon>Metazoa</taxon>
        <taxon>Ecdysozoa</taxon>
        <taxon>Arthropoda</taxon>
        <taxon>Hexapoda</taxon>
        <taxon>Insecta</taxon>
        <taxon>Pterygota</taxon>
        <taxon>Neoptera</taxon>
        <taxon>Paraneoptera</taxon>
        <taxon>Hemiptera</taxon>
        <taxon>Heteroptera</taxon>
        <taxon>Panheteroptera</taxon>
        <taxon>Cimicomorpha</taxon>
        <taxon>Reduviidae</taxon>
        <taxon>Harpactorinae</taxon>
        <taxon>Harpactorini</taxon>
        <taxon>Rhynocoris</taxon>
    </lineage>
</organism>
<keyword evidence="6 10" id="KW-1133">Transmembrane helix</keyword>
<evidence type="ECO:0000256" key="6">
    <source>
        <dbReference type="ARBA" id="ARBA00022989"/>
    </source>
</evidence>
<feature type="transmembrane region" description="Helical" evidence="10">
    <location>
        <begin position="12"/>
        <end position="35"/>
    </location>
</feature>
<dbReference type="EMBL" id="JAPXFL010000007">
    <property type="protein sequence ID" value="KAK9503500.1"/>
    <property type="molecule type" value="Genomic_DNA"/>
</dbReference>
<dbReference type="GO" id="GO:0007165">
    <property type="term" value="P:signal transduction"/>
    <property type="evidence" value="ECO:0007669"/>
    <property type="project" value="UniProtKB-KW"/>
</dbReference>